<dbReference type="OrthoDB" id="1808662at2"/>
<evidence type="ECO:0000313" key="2">
    <source>
        <dbReference type="EMBL" id="SHH93978.1"/>
    </source>
</evidence>
<evidence type="ECO:0000313" key="3">
    <source>
        <dbReference type="Proteomes" id="UP000184139"/>
    </source>
</evidence>
<reference evidence="2 3" key="1">
    <citation type="submission" date="2016-11" db="EMBL/GenBank/DDBJ databases">
        <authorList>
            <person name="Jaros S."/>
            <person name="Januszkiewicz K."/>
            <person name="Wedrychowicz H."/>
        </authorList>
    </citation>
    <scope>NUCLEOTIDE SEQUENCE [LARGE SCALE GENOMIC DNA]</scope>
    <source>
        <strain evidence="2 3">DSM 9705</strain>
    </source>
</reference>
<sequence>MTTLSLEEKQQHIWDSEQELARQLALQVLDKPTPPIWMIFIPIFFVFYAWQLKQYTSGLKSFADHYLISRRRALEATIEAQQRSQPVDIEALLARAESLPDPAKPLYRQWMVLLTDHYAALLTTRGNNHAALVRAGYHSKSNYLLFCNRLTQAEHAFNLALLPQIEGQSEDLRDVTEKMEAEARALRRQESDLIFA</sequence>
<dbReference type="AlphaFoldDB" id="A0A1M5X347"/>
<keyword evidence="1" id="KW-0472">Membrane</keyword>
<feature type="transmembrane region" description="Helical" evidence="1">
    <location>
        <begin position="34"/>
        <end position="50"/>
    </location>
</feature>
<dbReference type="STRING" id="1121409.SAMN02745124_02706"/>
<gene>
    <name evidence="2" type="ORF">SAMN02745124_02706</name>
</gene>
<dbReference type="RefSeq" id="WP_073376861.1">
    <property type="nucleotide sequence ID" value="NZ_FQXS01000016.1"/>
</dbReference>
<name>A0A1M5X347_9BACT</name>
<accession>A0A1M5X347</accession>
<organism evidence="2 3">
    <name type="scientific">Desulfofustis glycolicus DSM 9705</name>
    <dbReference type="NCBI Taxonomy" id="1121409"/>
    <lineage>
        <taxon>Bacteria</taxon>
        <taxon>Pseudomonadati</taxon>
        <taxon>Thermodesulfobacteriota</taxon>
        <taxon>Desulfobulbia</taxon>
        <taxon>Desulfobulbales</taxon>
        <taxon>Desulfocapsaceae</taxon>
        <taxon>Desulfofustis</taxon>
    </lineage>
</organism>
<dbReference type="EMBL" id="FQXS01000016">
    <property type="protein sequence ID" value="SHH93978.1"/>
    <property type="molecule type" value="Genomic_DNA"/>
</dbReference>
<evidence type="ECO:0000256" key="1">
    <source>
        <dbReference type="SAM" id="Phobius"/>
    </source>
</evidence>
<protein>
    <submittedName>
        <fullName evidence="2">Uncharacterized protein</fullName>
    </submittedName>
</protein>
<proteinExistence type="predicted"/>
<keyword evidence="1" id="KW-1133">Transmembrane helix</keyword>
<dbReference type="NCBIfam" id="NF038143">
    <property type="entry name" value="HYxxLL"/>
    <property type="match status" value="1"/>
</dbReference>
<dbReference type="Proteomes" id="UP000184139">
    <property type="component" value="Unassembled WGS sequence"/>
</dbReference>
<keyword evidence="1" id="KW-0812">Transmembrane</keyword>
<keyword evidence="3" id="KW-1185">Reference proteome</keyword>